<feature type="transmembrane region" description="Helical" evidence="1">
    <location>
        <begin position="205"/>
        <end position="225"/>
    </location>
</feature>
<proteinExistence type="predicted"/>
<keyword evidence="1" id="KW-0472">Membrane</keyword>
<reference evidence="2" key="1">
    <citation type="submission" date="2023-03" db="EMBL/GenBank/DDBJ databases">
        <title>Emydomyces testavorans Genome Sequence.</title>
        <authorList>
            <person name="Hoyer L."/>
        </authorList>
    </citation>
    <scope>NUCLEOTIDE SEQUENCE</scope>
    <source>
        <strain evidence="2">16-2883</strain>
    </source>
</reference>
<dbReference type="EMBL" id="CP120627">
    <property type="protein sequence ID" value="WEW55543.1"/>
    <property type="molecule type" value="Genomic_DNA"/>
</dbReference>
<dbReference type="AlphaFoldDB" id="A0AAF0IGC8"/>
<organism evidence="2 3">
    <name type="scientific">Emydomyces testavorans</name>
    <dbReference type="NCBI Taxonomy" id="2070801"/>
    <lineage>
        <taxon>Eukaryota</taxon>
        <taxon>Fungi</taxon>
        <taxon>Dikarya</taxon>
        <taxon>Ascomycota</taxon>
        <taxon>Pezizomycotina</taxon>
        <taxon>Eurotiomycetes</taxon>
        <taxon>Eurotiomycetidae</taxon>
        <taxon>Onygenales</taxon>
        <taxon>Nannizziopsiaceae</taxon>
        <taxon>Emydomyces</taxon>
    </lineage>
</organism>
<sequence>MIAVIARSVATNNTGFEPGSSDYVLYKNSRFKECYNLSPGAYNCTQSHNIREDYIARGFGYVRDTRDWCQIASCFHGFKIIPSAARLSATKLPDIACWWTILLTSTTALWHTGRQLAGLAHNKGKSCKGSRDISWIDWICLAYDICGPVLWWWVSFAMFATDPAKSATIAVTSWVTTWKLGRLIQYHPYYCALPGGRRTRRTLPWILNTMALLQWIAGVYVLYVYRGDLVGKVSALQSYDCLASRIRDAPGSTLCTPEELCSKSVFFQTGAFYYDPNFPLSNGRFTLFFFFLLWTLTAVLPFILVFIIGRFSDIIGSCFGIPPRENKKDDWKMFNLTPNTLLSLASLVSLFIAMFYSTWLLRTWDKYGREGPVTFHRECNALHVHLSPWRSYFDLSGYARVFRIVKMWFNA</sequence>
<name>A0AAF0IGC8_9EURO</name>
<dbReference type="Proteomes" id="UP001219355">
    <property type="component" value="Chromosome 1"/>
</dbReference>
<keyword evidence="3" id="KW-1185">Reference proteome</keyword>
<protein>
    <submittedName>
        <fullName evidence="2">Uncharacterized protein</fullName>
    </submittedName>
</protein>
<feature type="transmembrane region" description="Helical" evidence="1">
    <location>
        <begin position="135"/>
        <end position="154"/>
    </location>
</feature>
<keyword evidence="1" id="KW-0812">Transmembrane</keyword>
<accession>A0AAF0IGC8</accession>
<feature type="transmembrane region" description="Helical" evidence="1">
    <location>
        <begin position="341"/>
        <end position="361"/>
    </location>
</feature>
<evidence type="ECO:0000256" key="1">
    <source>
        <dbReference type="SAM" id="Phobius"/>
    </source>
</evidence>
<evidence type="ECO:0000313" key="3">
    <source>
        <dbReference type="Proteomes" id="UP001219355"/>
    </source>
</evidence>
<evidence type="ECO:0000313" key="2">
    <source>
        <dbReference type="EMBL" id="WEW55543.1"/>
    </source>
</evidence>
<keyword evidence="1" id="KW-1133">Transmembrane helix</keyword>
<gene>
    <name evidence="2" type="ORF">PRK78_000974</name>
</gene>
<feature type="transmembrane region" description="Helical" evidence="1">
    <location>
        <begin position="287"/>
        <end position="309"/>
    </location>
</feature>